<name>A0A6P7IKN9_9TELE</name>
<feature type="transmembrane region" description="Helical" evidence="11">
    <location>
        <begin position="521"/>
        <end position="545"/>
    </location>
</feature>
<proteinExistence type="inferred from homology"/>
<feature type="signal peptide" evidence="12">
    <location>
        <begin position="1"/>
        <end position="22"/>
    </location>
</feature>
<sequence>MDTPWLRWHLSILLITLTKCWATGGPPVPPSHLECYRPYDEDHRWVDIHCVWDQKSNHSTNYSLHWEPANSEDGHGSSGSSLDGIIGRKHFSNGVLHVWVLARNQHGSAKSEVLVFNTEDIIKPPPPKFSTIHHDPLEVYWTPPCRELEVSSGVCDLQYRTQEDQVWGERESGLHGSYIIENPKPYTVYEIQVRCTCLKGLTSDWSEIYEIKSAEAAPVGVVDVWRDCDMYPTDFDCFLTWKNLSFSEACGFIWAFEVKLCHNDGTVKLLNVTTTEPSGQIVYDGLKWYLNSSLKGVSSVNVSAYNTRGATVPYRLVLTTGNEENNKNIQLNMTEETLTVSWTLPQHLTDNVKEYVVQYKEVGSAPGRGFDWIKVNKSQKTGGFKGQFKKYTPYRVSVFTVSNSSEVYQFSSKIAYSLEKAPSSVPFFEVSSISATDVTLFWEPVPLSKQNGLILYYEIRVDTHKVYNVPATPQQEKMTCELKNLEPGRGYEVWIRAVNGAGPGANVTRTFHTEKHENIEILIVGVLGVGFVVLVIFCGCLRSNFCGESKVRRLMPQCLYEKVPDPGNSYIFRQMKHQFNEPLVWNCIPVYEPHTKISVLEVVEIKSLDDDPDKSVWSVAGDRRMDCQEDQRDKAIIDECLPTDHRFGREDYSKMVDSDEENSTSSSEEEPFTSGYEKHFMPTAVEVLNV</sequence>
<evidence type="ECO:0000256" key="6">
    <source>
        <dbReference type="ARBA" id="ARBA00022989"/>
    </source>
</evidence>
<dbReference type="CDD" id="cd00063">
    <property type="entry name" value="FN3"/>
    <property type="match status" value="3"/>
</dbReference>
<organism evidence="14 15">
    <name type="scientific">Parambassis ranga</name>
    <name type="common">Indian glassy fish</name>
    <dbReference type="NCBI Taxonomy" id="210632"/>
    <lineage>
        <taxon>Eukaryota</taxon>
        <taxon>Metazoa</taxon>
        <taxon>Chordata</taxon>
        <taxon>Craniata</taxon>
        <taxon>Vertebrata</taxon>
        <taxon>Euteleostomi</taxon>
        <taxon>Actinopterygii</taxon>
        <taxon>Neopterygii</taxon>
        <taxon>Teleostei</taxon>
        <taxon>Neoteleostei</taxon>
        <taxon>Acanthomorphata</taxon>
        <taxon>Ovalentaria</taxon>
        <taxon>Ambassidae</taxon>
        <taxon>Parambassis</taxon>
    </lineage>
</organism>
<dbReference type="OrthoDB" id="5989951at2759"/>
<keyword evidence="14" id="KW-1185">Reference proteome</keyword>
<evidence type="ECO:0000256" key="3">
    <source>
        <dbReference type="ARBA" id="ARBA00022692"/>
    </source>
</evidence>
<dbReference type="Pfam" id="PF00041">
    <property type="entry name" value="fn3"/>
    <property type="match status" value="2"/>
</dbReference>
<evidence type="ECO:0000256" key="5">
    <source>
        <dbReference type="ARBA" id="ARBA00022737"/>
    </source>
</evidence>
<feature type="chain" id="PRO_5044651222" evidence="12">
    <location>
        <begin position="23"/>
        <end position="690"/>
    </location>
</feature>
<dbReference type="PANTHER" id="PTHR48423">
    <property type="entry name" value="INTERLEUKIN-27 RECEPTOR SUBUNIT ALPHA"/>
    <property type="match status" value="1"/>
</dbReference>
<evidence type="ECO:0000256" key="8">
    <source>
        <dbReference type="ARBA" id="ARBA00023170"/>
    </source>
</evidence>
<keyword evidence="7 11" id="KW-0472">Membrane</keyword>
<dbReference type="InterPro" id="IPR003961">
    <property type="entry name" value="FN3_dom"/>
</dbReference>
<dbReference type="Proteomes" id="UP000515145">
    <property type="component" value="Chromosome 8"/>
</dbReference>
<dbReference type="Gene3D" id="2.60.40.10">
    <property type="entry name" value="Immunoglobulins"/>
    <property type="match status" value="4"/>
</dbReference>
<evidence type="ECO:0000256" key="10">
    <source>
        <dbReference type="SAM" id="MobiDB-lite"/>
    </source>
</evidence>
<evidence type="ECO:0000256" key="12">
    <source>
        <dbReference type="SAM" id="SignalP"/>
    </source>
</evidence>
<comment type="similarity">
    <text evidence="2">Belongs to the type I cytokine receptor family. Type 2 subfamily.</text>
</comment>
<evidence type="ECO:0000313" key="14">
    <source>
        <dbReference type="Proteomes" id="UP000515145"/>
    </source>
</evidence>
<keyword evidence="6 11" id="KW-1133">Transmembrane helix</keyword>
<feature type="domain" description="Fibronectin type-III" evidence="13">
    <location>
        <begin position="421"/>
        <end position="517"/>
    </location>
</feature>
<feature type="compositionally biased region" description="Acidic residues" evidence="10">
    <location>
        <begin position="658"/>
        <end position="671"/>
    </location>
</feature>
<feature type="domain" description="Fibronectin type-III" evidence="13">
    <location>
        <begin position="123"/>
        <end position="216"/>
    </location>
</feature>
<evidence type="ECO:0000313" key="15">
    <source>
        <dbReference type="RefSeq" id="XP_028268760.1"/>
    </source>
</evidence>
<keyword evidence="8" id="KW-0675">Receptor</keyword>
<dbReference type="GeneID" id="114440491"/>
<evidence type="ECO:0000259" key="13">
    <source>
        <dbReference type="PROSITE" id="PS50853"/>
    </source>
</evidence>
<evidence type="ECO:0000256" key="11">
    <source>
        <dbReference type="SAM" id="Phobius"/>
    </source>
</evidence>
<accession>A0A6P7IKN9</accession>
<gene>
    <name evidence="15 16" type="primary">LOC114440491</name>
</gene>
<keyword evidence="9" id="KW-0325">Glycoprotein</keyword>
<evidence type="ECO:0000256" key="1">
    <source>
        <dbReference type="ARBA" id="ARBA00004479"/>
    </source>
</evidence>
<keyword evidence="3 11" id="KW-0812">Transmembrane</keyword>
<evidence type="ECO:0000313" key="16">
    <source>
        <dbReference type="RefSeq" id="XP_028268761.1"/>
    </source>
</evidence>
<keyword evidence="4 12" id="KW-0732">Signal</keyword>
<feature type="region of interest" description="Disordered" evidence="10">
    <location>
        <begin position="651"/>
        <end position="678"/>
    </location>
</feature>
<evidence type="ECO:0000256" key="7">
    <source>
        <dbReference type="ARBA" id="ARBA00023136"/>
    </source>
</evidence>
<dbReference type="AlphaFoldDB" id="A0A6P7IKN9"/>
<reference evidence="15 16" key="1">
    <citation type="submission" date="2025-04" db="UniProtKB">
        <authorList>
            <consortium name="RefSeq"/>
        </authorList>
    </citation>
    <scope>IDENTIFICATION</scope>
</reference>
<dbReference type="RefSeq" id="XP_028268760.1">
    <property type="nucleotide sequence ID" value="XM_028412959.1"/>
</dbReference>
<comment type="subcellular location">
    <subcellularLocation>
        <location evidence="1">Membrane</location>
        <topology evidence="1">Single-pass type I membrane protein</topology>
    </subcellularLocation>
</comment>
<dbReference type="InterPro" id="IPR013783">
    <property type="entry name" value="Ig-like_fold"/>
</dbReference>
<evidence type="ECO:0000256" key="9">
    <source>
        <dbReference type="ARBA" id="ARBA00023180"/>
    </source>
</evidence>
<dbReference type="SMART" id="SM00060">
    <property type="entry name" value="FN3"/>
    <property type="match status" value="3"/>
</dbReference>
<protein>
    <submittedName>
        <fullName evidence="15 16">Interleukin-12 receptor subunit beta-2-like</fullName>
    </submittedName>
</protein>
<dbReference type="PANTHER" id="PTHR48423:SF1">
    <property type="entry name" value="INTERLEUKIN-27 RECEPTOR SUBUNIT ALPHA"/>
    <property type="match status" value="1"/>
</dbReference>
<dbReference type="SUPFAM" id="SSF49265">
    <property type="entry name" value="Fibronectin type III"/>
    <property type="match status" value="3"/>
</dbReference>
<dbReference type="InterPro" id="IPR052672">
    <property type="entry name" value="Type1_Cytokine_Rcpt_Type2"/>
</dbReference>
<dbReference type="PROSITE" id="PS50853">
    <property type="entry name" value="FN3"/>
    <property type="match status" value="2"/>
</dbReference>
<evidence type="ECO:0000256" key="4">
    <source>
        <dbReference type="ARBA" id="ARBA00022729"/>
    </source>
</evidence>
<dbReference type="CTD" id="110437721"/>
<dbReference type="InterPro" id="IPR036116">
    <property type="entry name" value="FN3_sf"/>
</dbReference>
<keyword evidence="5" id="KW-0677">Repeat</keyword>
<evidence type="ECO:0000256" key="2">
    <source>
        <dbReference type="ARBA" id="ARBA00008921"/>
    </source>
</evidence>
<dbReference type="GO" id="GO:0005886">
    <property type="term" value="C:plasma membrane"/>
    <property type="evidence" value="ECO:0007669"/>
    <property type="project" value="UniProtKB-ARBA"/>
</dbReference>
<dbReference type="RefSeq" id="XP_028268761.1">
    <property type="nucleotide sequence ID" value="XM_028412960.1"/>
</dbReference>